<sequence>MATYIVYALLLALIQIWIIPMVLNQKNMSWMLSSRDEAADASPLLARARRASSNLQESLPAFLALALLSMIVDDVDVSYISGLACWWLIFRVGHGISYLAGIAYVRTLFWFGSIVSLIMMALALV</sequence>
<comment type="subcellular location">
    <subcellularLocation>
        <location evidence="1">Membrane</location>
    </subcellularLocation>
</comment>
<keyword evidence="3 5" id="KW-1133">Transmembrane helix</keyword>
<evidence type="ECO:0000256" key="4">
    <source>
        <dbReference type="ARBA" id="ARBA00023136"/>
    </source>
</evidence>
<reference evidence="6" key="1">
    <citation type="submission" date="2018-05" db="EMBL/GenBank/DDBJ databases">
        <authorList>
            <person name="Lanie J.A."/>
            <person name="Ng W.-L."/>
            <person name="Kazmierczak K.M."/>
            <person name="Andrzejewski T.M."/>
            <person name="Davidsen T.M."/>
            <person name="Wayne K.J."/>
            <person name="Tettelin H."/>
            <person name="Glass J.I."/>
            <person name="Rusch D."/>
            <person name="Podicherti R."/>
            <person name="Tsui H.-C.T."/>
            <person name="Winkler M.E."/>
        </authorList>
    </citation>
    <scope>NUCLEOTIDE SEQUENCE</scope>
</reference>
<feature type="transmembrane region" description="Helical" evidence="5">
    <location>
        <begin position="6"/>
        <end position="23"/>
    </location>
</feature>
<keyword evidence="4 5" id="KW-0472">Membrane</keyword>
<dbReference type="Pfam" id="PF01124">
    <property type="entry name" value="MAPEG"/>
    <property type="match status" value="1"/>
</dbReference>
<dbReference type="PANTHER" id="PTHR35371:SF1">
    <property type="entry name" value="BLR7753 PROTEIN"/>
    <property type="match status" value="1"/>
</dbReference>
<evidence type="ECO:0008006" key="7">
    <source>
        <dbReference type="Google" id="ProtNLM"/>
    </source>
</evidence>
<dbReference type="InterPro" id="IPR001129">
    <property type="entry name" value="Membr-assoc_MAPEG"/>
</dbReference>
<feature type="transmembrane region" description="Helical" evidence="5">
    <location>
        <begin position="101"/>
        <end position="124"/>
    </location>
</feature>
<accession>A0A382I9A5</accession>
<organism evidence="6">
    <name type="scientific">marine metagenome</name>
    <dbReference type="NCBI Taxonomy" id="408172"/>
    <lineage>
        <taxon>unclassified sequences</taxon>
        <taxon>metagenomes</taxon>
        <taxon>ecological metagenomes</taxon>
    </lineage>
</organism>
<dbReference type="InterPro" id="IPR023352">
    <property type="entry name" value="MAPEG-like_dom_sf"/>
</dbReference>
<evidence type="ECO:0000256" key="5">
    <source>
        <dbReference type="SAM" id="Phobius"/>
    </source>
</evidence>
<dbReference type="GO" id="GO:0016020">
    <property type="term" value="C:membrane"/>
    <property type="evidence" value="ECO:0007669"/>
    <property type="project" value="UniProtKB-SubCell"/>
</dbReference>
<feature type="transmembrane region" description="Helical" evidence="5">
    <location>
        <begin position="59"/>
        <end position="89"/>
    </location>
</feature>
<protein>
    <recommendedName>
        <fullName evidence="7">MAPEG family protein</fullName>
    </recommendedName>
</protein>
<gene>
    <name evidence="6" type="ORF">METZ01_LOCUS248952</name>
</gene>
<evidence type="ECO:0000256" key="3">
    <source>
        <dbReference type="ARBA" id="ARBA00022989"/>
    </source>
</evidence>
<keyword evidence="2 5" id="KW-0812">Transmembrane</keyword>
<dbReference type="Gene3D" id="1.20.120.550">
    <property type="entry name" value="Membrane associated eicosanoid/glutathione metabolism-like domain"/>
    <property type="match status" value="1"/>
</dbReference>
<dbReference type="AlphaFoldDB" id="A0A382I9A5"/>
<evidence type="ECO:0000256" key="1">
    <source>
        <dbReference type="ARBA" id="ARBA00004370"/>
    </source>
</evidence>
<dbReference type="SUPFAM" id="SSF161084">
    <property type="entry name" value="MAPEG domain-like"/>
    <property type="match status" value="1"/>
</dbReference>
<evidence type="ECO:0000256" key="2">
    <source>
        <dbReference type="ARBA" id="ARBA00022692"/>
    </source>
</evidence>
<dbReference type="EMBL" id="UINC01065934">
    <property type="protein sequence ID" value="SVB96098.1"/>
    <property type="molecule type" value="Genomic_DNA"/>
</dbReference>
<evidence type="ECO:0000313" key="6">
    <source>
        <dbReference type="EMBL" id="SVB96098.1"/>
    </source>
</evidence>
<name>A0A382I9A5_9ZZZZ</name>
<dbReference type="PANTHER" id="PTHR35371">
    <property type="entry name" value="INNER MEMBRANE PROTEIN"/>
    <property type="match status" value="1"/>
</dbReference>
<proteinExistence type="predicted"/>